<dbReference type="InterPro" id="IPR028989">
    <property type="entry name" value="RimP_N"/>
</dbReference>
<organism evidence="6 7">
    <name type="scientific">Venenivibrio stagnispumantis</name>
    <dbReference type="NCBI Taxonomy" id="407998"/>
    <lineage>
        <taxon>Bacteria</taxon>
        <taxon>Pseudomonadati</taxon>
        <taxon>Aquificota</taxon>
        <taxon>Aquificia</taxon>
        <taxon>Aquificales</taxon>
        <taxon>Hydrogenothermaceae</taxon>
        <taxon>Venenivibrio</taxon>
    </lineage>
</organism>
<dbReference type="Gene3D" id="2.30.30.180">
    <property type="entry name" value="Ribosome maturation factor RimP, C-terminal domain"/>
    <property type="match status" value="1"/>
</dbReference>
<dbReference type="InterPro" id="IPR035956">
    <property type="entry name" value="RimP_N_sf"/>
</dbReference>
<dbReference type="Pfam" id="PF17384">
    <property type="entry name" value="DUF150_C"/>
    <property type="match status" value="1"/>
</dbReference>
<dbReference type="PANTHER" id="PTHR33867:SF1">
    <property type="entry name" value="RIBOSOME MATURATION FACTOR RIMP"/>
    <property type="match status" value="1"/>
</dbReference>
<evidence type="ECO:0000259" key="4">
    <source>
        <dbReference type="Pfam" id="PF02576"/>
    </source>
</evidence>
<feature type="domain" description="Ribosome maturation factor RimP N-terminal" evidence="4">
    <location>
        <begin position="11"/>
        <end position="81"/>
    </location>
</feature>
<dbReference type="AlphaFoldDB" id="A0AA46ACY0"/>
<dbReference type="SUPFAM" id="SSF74942">
    <property type="entry name" value="YhbC-like, C-terminal domain"/>
    <property type="match status" value="1"/>
</dbReference>
<evidence type="ECO:0000256" key="3">
    <source>
        <dbReference type="HAMAP-Rule" id="MF_01077"/>
    </source>
</evidence>
<dbReference type="InterPro" id="IPR003728">
    <property type="entry name" value="Ribosome_maturation_RimP"/>
</dbReference>
<dbReference type="EMBL" id="FXTX01000002">
    <property type="protein sequence ID" value="SMP01614.1"/>
    <property type="molecule type" value="Genomic_DNA"/>
</dbReference>
<feature type="domain" description="Ribosome maturation factor RimP C-terminal" evidence="5">
    <location>
        <begin position="84"/>
        <end position="146"/>
    </location>
</feature>
<dbReference type="SUPFAM" id="SSF75420">
    <property type="entry name" value="YhbC-like, N-terminal domain"/>
    <property type="match status" value="1"/>
</dbReference>
<comment type="function">
    <text evidence="3">Required for maturation of 30S ribosomal subunits.</text>
</comment>
<evidence type="ECO:0000256" key="1">
    <source>
        <dbReference type="ARBA" id="ARBA00022490"/>
    </source>
</evidence>
<dbReference type="GO" id="GO:0000028">
    <property type="term" value="P:ribosomal small subunit assembly"/>
    <property type="evidence" value="ECO:0007669"/>
    <property type="project" value="TreeGrafter"/>
</dbReference>
<name>A0AA46ACY0_9AQUI</name>
<reference evidence="6" key="1">
    <citation type="submission" date="2017-05" db="EMBL/GenBank/DDBJ databases">
        <authorList>
            <person name="Varghese N."/>
            <person name="Submissions S."/>
        </authorList>
    </citation>
    <scope>NUCLEOTIDE SEQUENCE</scope>
    <source>
        <strain evidence="6">DSM 18763</strain>
    </source>
</reference>
<keyword evidence="1 3" id="KW-0963">Cytoplasm</keyword>
<dbReference type="CDD" id="cd01734">
    <property type="entry name" value="YlxS_C"/>
    <property type="match status" value="1"/>
</dbReference>
<dbReference type="GO" id="GO:0006412">
    <property type="term" value="P:translation"/>
    <property type="evidence" value="ECO:0007669"/>
    <property type="project" value="TreeGrafter"/>
</dbReference>
<comment type="caution">
    <text evidence="6">The sequence shown here is derived from an EMBL/GenBank/DDBJ whole genome shotgun (WGS) entry which is preliminary data.</text>
</comment>
<gene>
    <name evidence="3" type="primary">rimP</name>
    <name evidence="6" type="ORF">SAMN06264868_1027</name>
</gene>
<dbReference type="InterPro" id="IPR028998">
    <property type="entry name" value="RimP_C"/>
</dbReference>
<dbReference type="InterPro" id="IPR036847">
    <property type="entry name" value="RimP_C_sf"/>
</dbReference>
<dbReference type="FunFam" id="3.30.300.70:FF:000001">
    <property type="entry name" value="Ribosome maturation factor RimP"/>
    <property type="match status" value="1"/>
</dbReference>
<evidence type="ECO:0000313" key="6">
    <source>
        <dbReference type="EMBL" id="SMP01614.1"/>
    </source>
</evidence>
<dbReference type="HAMAP" id="MF_01077">
    <property type="entry name" value="RimP"/>
    <property type="match status" value="1"/>
</dbReference>
<evidence type="ECO:0000259" key="5">
    <source>
        <dbReference type="Pfam" id="PF17384"/>
    </source>
</evidence>
<proteinExistence type="inferred from homology"/>
<dbReference type="Gene3D" id="3.30.300.70">
    <property type="entry name" value="RimP-like superfamily, N-terminal"/>
    <property type="match status" value="1"/>
</dbReference>
<dbReference type="PANTHER" id="PTHR33867">
    <property type="entry name" value="RIBOSOME MATURATION FACTOR RIMP"/>
    <property type="match status" value="1"/>
</dbReference>
<sequence length="147" mass="16940">MEIVEKVKELVIPILEEKGLKLVDIELNKGKRPILRVYIYNPEGTSIDDCEWVSKRLGALLDVEDLIPTSYTLEISSPGLDRKLKNKEEFNIFKGRDIVIKTKEPIEEKKVFRGVLEGLEDENVVLNQDDNKIKIPFENISQAKLEF</sequence>
<comment type="similarity">
    <text evidence="3">Belongs to the RimP family.</text>
</comment>
<dbReference type="GO" id="GO:0005829">
    <property type="term" value="C:cytosol"/>
    <property type="evidence" value="ECO:0007669"/>
    <property type="project" value="TreeGrafter"/>
</dbReference>
<accession>A0AA46ACY0</accession>
<keyword evidence="7" id="KW-1185">Reference proteome</keyword>
<dbReference type="Pfam" id="PF02576">
    <property type="entry name" value="RimP_N"/>
    <property type="match status" value="1"/>
</dbReference>
<evidence type="ECO:0000313" key="7">
    <source>
        <dbReference type="Proteomes" id="UP001157947"/>
    </source>
</evidence>
<evidence type="ECO:0000256" key="2">
    <source>
        <dbReference type="ARBA" id="ARBA00022517"/>
    </source>
</evidence>
<dbReference type="Proteomes" id="UP001157947">
    <property type="component" value="Unassembled WGS sequence"/>
</dbReference>
<protein>
    <recommendedName>
        <fullName evidence="3">Ribosome maturation factor RimP</fullName>
    </recommendedName>
</protein>
<keyword evidence="2 3" id="KW-0690">Ribosome biogenesis</keyword>
<dbReference type="RefSeq" id="WP_265133509.1">
    <property type="nucleotide sequence ID" value="NZ_FXTX01000002.1"/>
</dbReference>
<comment type="subcellular location">
    <subcellularLocation>
        <location evidence="3">Cytoplasm</location>
    </subcellularLocation>
</comment>